<dbReference type="InterPro" id="IPR002931">
    <property type="entry name" value="Transglutaminase-like"/>
</dbReference>
<feature type="transmembrane region" description="Helical" evidence="2">
    <location>
        <begin position="12"/>
        <end position="31"/>
    </location>
</feature>
<dbReference type="RefSeq" id="WP_196990624.1">
    <property type="nucleotide sequence ID" value="NZ_JADWYR010000001.1"/>
</dbReference>
<name>A0A931EAA7_9BACT</name>
<feature type="compositionally biased region" description="Polar residues" evidence="1">
    <location>
        <begin position="246"/>
        <end position="257"/>
    </location>
</feature>
<feature type="transmembrane region" description="Helical" evidence="2">
    <location>
        <begin position="74"/>
        <end position="92"/>
    </location>
</feature>
<dbReference type="SUPFAM" id="SSF54001">
    <property type="entry name" value="Cysteine proteinases"/>
    <property type="match status" value="1"/>
</dbReference>
<dbReference type="Proteomes" id="UP000628448">
    <property type="component" value="Unassembled WGS sequence"/>
</dbReference>
<feature type="transmembrane region" description="Helical" evidence="2">
    <location>
        <begin position="731"/>
        <end position="754"/>
    </location>
</feature>
<feature type="transmembrane region" description="Helical" evidence="2">
    <location>
        <begin position="51"/>
        <end position="67"/>
    </location>
</feature>
<dbReference type="EMBL" id="JADWYR010000001">
    <property type="protein sequence ID" value="MBG9376621.1"/>
    <property type="molecule type" value="Genomic_DNA"/>
</dbReference>
<reference evidence="4" key="1">
    <citation type="submission" date="2020-11" db="EMBL/GenBank/DDBJ databases">
        <title>Bacterial whole genome sequence for Panacibacter sp. DH6.</title>
        <authorList>
            <person name="Le V."/>
            <person name="Ko S."/>
            <person name="Ahn C.-Y."/>
            <person name="Oh H.-M."/>
        </authorList>
    </citation>
    <scope>NUCLEOTIDE SEQUENCE</scope>
    <source>
        <strain evidence="4">DH6</strain>
    </source>
</reference>
<keyword evidence="5" id="KW-1185">Reference proteome</keyword>
<organism evidence="4 5">
    <name type="scientific">Panacibacter microcysteis</name>
    <dbReference type="NCBI Taxonomy" id="2793269"/>
    <lineage>
        <taxon>Bacteria</taxon>
        <taxon>Pseudomonadati</taxon>
        <taxon>Bacteroidota</taxon>
        <taxon>Chitinophagia</taxon>
        <taxon>Chitinophagales</taxon>
        <taxon>Chitinophagaceae</taxon>
        <taxon>Panacibacter</taxon>
    </lineage>
</organism>
<evidence type="ECO:0000313" key="4">
    <source>
        <dbReference type="EMBL" id="MBG9376621.1"/>
    </source>
</evidence>
<dbReference type="InterPro" id="IPR052901">
    <property type="entry name" value="Bact_TGase-like"/>
</dbReference>
<dbReference type="PANTHER" id="PTHR42736">
    <property type="entry name" value="PROTEIN-GLUTAMINE GAMMA-GLUTAMYLTRANSFERASE"/>
    <property type="match status" value="1"/>
</dbReference>
<sequence length="874" mass="99370">MPIGKVHSWKKVVAQIILLAIPSAALMYYIVWKANSFYNILQNDWLMQGSYFAAGIIAAIIFYSYRFRFITTTLVLLIIYWIGYQAIGNYAVGEFDAFFASIKFLLFAILFTIGWLTGFGLSRTRFYTIFWSVFLLASQAIIVSKTSDFKAATIIGNFAPILAYAFYIIFTAELIRNMNEDEKRFGWFIIKRLVGFAVVLMAILLGILMTFNADFKAIEKEWGNAKANYDDKNSGSESMTKKNKDGSVSNKDQTRLTSSLSKGKRLVFVAKLDNFFSDKRTPNPLYFTAYYYTKFDTLTQTFETDPAMPANDLFRPDPSKIPIYFAKTDSAVIKNTNATLSRKVVTAEVYKVLLAPDEYIAPSTAFFCQPIPVGEEYKEQYKSAYRAKMWVSDLNSAYFIYNPAGNPVLEQFQEARFQTLRNVKDFSALDKKMKDYYTFMPSNKEYDSLKALALRITANAKTPVDKMIAIRDYFLSKDEFDQPLYKYSDNPGIPGIPSASKLNYFLFENRKGYCAYFAGATLFMLRAIGVPSRIAAGFLTIDRSSKNPGWYWFYEDQAHAWVQVYFPGYGWIDFDTTIPDVNTQQAPQPDETPPLNMQDAYFVADGFVTAVDTVAKRIKLDVNRVLFHDKDFETNTAKNIELDVSIASISKDTGTVPLGTVKKGMHITAASYAEALKDIRPADDDSLLSVLAKVPNPAPIDQVKIIEEENKQKQKDAQQATADQPTDWIKVLWLSLAVIGGFAILVLLTPWFIWQYYHAAARGAKDGKQKAFNSHRAVMFYLNQLGYSRNNTGPQGFASTIDQQFKTNFASFSNVYQKLKYSSLPLTKAEEKNVQDFYAPFIQSIRRQVPFKTRASRFINIYNTIAYFTPSKNK</sequence>
<keyword evidence="2" id="KW-1133">Transmembrane helix</keyword>
<dbReference type="AlphaFoldDB" id="A0A931EAA7"/>
<dbReference type="Gene3D" id="3.10.620.30">
    <property type="match status" value="1"/>
</dbReference>
<feature type="domain" description="Transglutaminase-like" evidence="3">
    <location>
        <begin position="506"/>
        <end position="578"/>
    </location>
</feature>
<dbReference type="Pfam" id="PF01841">
    <property type="entry name" value="Transglut_core"/>
    <property type="match status" value="1"/>
</dbReference>
<feature type="transmembrane region" description="Helical" evidence="2">
    <location>
        <begin position="98"/>
        <end position="119"/>
    </location>
</feature>
<feature type="region of interest" description="Disordered" evidence="1">
    <location>
        <begin position="229"/>
        <end position="257"/>
    </location>
</feature>
<dbReference type="PANTHER" id="PTHR42736:SF1">
    <property type="entry name" value="PROTEIN-GLUTAMINE GAMMA-GLUTAMYLTRANSFERASE"/>
    <property type="match status" value="1"/>
</dbReference>
<evidence type="ECO:0000256" key="1">
    <source>
        <dbReference type="SAM" id="MobiDB-lite"/>
    </source>
</evidence>
<proteinExistence type="predicted"/>
<gene>
    <name evidence="4" type="ORF">I5907_10270</name>
</gene>
<dbReference type="SMART" id="SM00460">
    <property type="entry name" value="TGc"/>
    <property type="match status" value="1"/>
</dbReference>
<keyword evidence="2" id="KW-0812">Transmembrane</keyword>
<feature type="transmembrane region" description="Helical" evidence="2">
    <location>
        <begin position="149"/>
        <end position="172"/>
    </location>
</feature>
<comment type="caution">
    <text evidence="4">The sequence shown here is derived from an EMBL/GenBank/DDBJ whole genome shotgun (WGS) entry which is preliminary data.</text>
</comment>
<accession>A0A931EAA7</accession>
<feature type="transmembrane region" description="Helical" evidence="2">
    <location>
        <begin position="193"/>
        <end position="211"/>
    </location>
</feature>
<keyword evidence="2" id="KW-0472">Membrane</keyword>
<evidence type="ECO:0000256" key="2">
    <source>
        <dbReference type="SAM" id="Phobius"/>
    </source>
</evidence>
<feature type="compositionally biased region" description="Basic and acidic residues" evidence="1">
    <location>
        <begin position="229"/>
        <end position="245"/>
    </location>
</feature>
<dbReference type="InterPro" id="IPR038765">
    <property type="entry name" value="Papain-like_cys_pep_sf"/>
</dbReference>
<feature type="transmembrane region" description="Helical" evidence="2">
    <location>
        <begin position="126"/>
        <end position="143"/>
    </location>
</feature>
<evidence type="ECO:0000259" key="3">
    <source>
        <dbReference type="SMART" id="SM00460"/>
    </source>
</evidence>
<protein>
    <submittedName>
        <fullName evidence="4">Transglutaminase domain-containing protein</fullName>
    </submittedName>
</protein>
<evidence type="ECO:0000313" key="5">
    <source>
        <dbReference type="Proteomes" id="UP000628448"/>
    </source>
</evidence>